<keyword evidence="8" id="KW-1185">Reference proteome</keyword>
<dbReference type="EMBL" id="VFPN01000003">
    <property type="protein sequence ID" value="TQM61430.1"/>
    <property type="molecule type" value="Genomic_DNA"/>
</dbReference>
<keyword evidence="3 5" id="KW-1133">Transmembrane helix</keyword>
<dbReference type="RefSeq" id="WP_141918541.1">
    <property type="nucleotide sequence ID" value="NZ_BAAAYS010000006.1"/>
</dbReference>
<dbReference type="Proteomes" id="UP000318331">
    <property type="component" value="Unassembled WGS sequence"/>
</dbReference>
<dbReference type="AlphaFoldDB" id="A0A543HT21"/>
<evidence type="ECO:0000256" key="3">
    <source>
        <dbReference type="ARBA" id="ARBA00022989"/>
    </source>
</evidence>
<dbReference type="OrthoDB" id="5176502at2"/>
<evidence type="ECO:0000256" key="2">
    <source>
        <dbReference type="ARBA" id="ARBA00022692"/>
    </source>
</evidence>
<evidence type="ECO:0000313" key="8">
    <source>
        <dbReference type="Proteomes" id="UP000318331"/>
    </source>
</evidence>
<dbReference type="GO" id="GO:0016020">
    <property type="term" value="C:membrane"/>
    <property type="evidence" value="ECO:0007669"/>
    <property type="project" value="UniProtKB-SubCell"/>
</dbReference>
<evidence type="ECO:0000256" key="1">
    <source>
        <dbReference type="ARBA" id="ARBA00004141"/>
    </source>
</evidence>
<feature type="transmembrane region" description="Helical" evidence="5">
    <location>
        <begin position="69"/>
        <end position="102"/>
    </location>
</feature>
<evidence type="ECO:0000259" key="6">
    <source>
        <dbReference type="Pfam" id="PF13515"/>
    </source>
</evidence>
<dbReference type="Pfam" id="PF13515">
    <property type="entry name" value="FUSC_2"/>
    <property type="match status" value="1"/>
</dbReference>
<evidence type="ECO:0000256" key="5">
    <source>
        <dbReference type="SAM" id="Phobius"/>
    </source>
</evidence>
<protein>
    <submittedName>
        <fullName evidence="7">Uncharacterized membrane protein YgaE (UPF0421/DUF939 family)</fullName>
    </submittedName>
</protein>
<comment type="caution">
    <text evidence="7">The sequence shown here is derived from an EMBL/GenBank/DDBJ whole genome shotgun (WGS) entry which is preliminary data.</text>
</comment>
<feature type="transmembrane region" description="Helical" evidence="5">
    <location>
        <begin position="21"/>
        <end position="49"/>
    </location>
</feature>
<gene>
    <name evidence="7" type="ORF">FB466_2384</name>
</gene>
<proteinExistence type="predicted"/>
<reference evidence="7 8" key="1">
    <citation type="submission" date="2019-06" db="EMBL/GenBank/DDBJ databases">
        <title>Sequencing the genomes of 1000 actinobacteria strains.</title>
        <authorList>
            <person name="Klenk H.-P."/>
        </authorList>
    </citation>
    <scope>NUCLEOTIDE SEQUENCE [LARGE SCALE GENOMIC DNA]</scope>
    <source>
        <strain evidence="7 8">DSM 18031</strain>
    </source>
</reference>
<feature type="domain" description="Integral membrane bound transporter" evidence="6">
    <location>
        <begin position="30"/>
        <end position="149"/>
    </location>
</feature>
<dbReference type="InterPro" id="IPR049453">
    <property type="entry name" value="Memb_transporter_dom"/>
</dbReference>
<organism evidence="7 8">
    <name type="scientific">Klugiella xanthotipulae</name>
    <dbReference type="NCBI Taxonomy" id="244735"/>
    <lineage>
        <taxon>Bacteria</taxon>
        <taxon>Bacillati</taxon>
        <taxon>Actinomycetota</taxon>
        <taxon>Actinomycetes</taxon>
        <taxon>Micrococcales</taxon>
        <taxon>Microbacteriaceae</taxon>
        <taxon>Klugiella</taxon>
    </lineage>
</organism>
<sequence length="353" mass="38260">MATVSIRAARREPWLQAAKTIIAAVASWFVCVAIFPEQAPIFGAIAALLCVQPNVSQSLAKGVERVVGVVAGVAVSYAALLIFGSPGWLFILAIVLSVVLGWTLRMTSPSTNQIVITSMLVLALGGQDPAYALGRIVETLIGAAIGIMINASIVAPLKTNPAHIGVRSLGYNASLCLDRLAEALSTVQSRDWLDAMLTEVRTLMVTRDNARDLMGAAHESLSLNPRGGRHRDQLTEDIALMRRLSPIVTQLSGMTRALHDNYTESLLDDPTLHGLAEECRRAAHDLRRISQVREELQTLDTPVTSELPALTSPFAIIRPNPTHWILIGSLMEDLRRIREGIVEMSKDSDTAHS</sequence>
<keyword evidence="4 5" id="KW-0472">Membrane</keyword>
<evidence type="ECO:0000256" key="4">
    <source>
        <dbReference type="ARBA" id="ARBA00023136"/>
    </source>
</evidence>
<keyword evidence="2 5" id="KW-0812">Transmembrane</keyword>
<name>A0A543HT21_9MICO</name>
<accession>A0A543HT21</accession>
<evidence type="ECO:0000313" key="7">
    <source>
        <dbReference type="EMBL" id="TQM61430.1"/>
    </source>
</evidence>
<comment type="subcellular location">
    <subcellularLocation>
        <location evidence="1">Membrane</location>
        <topology evidence="1">Multi-pass membrane protein</topology>
    </subcellularLocation>
</comment>